<dbReference type="SUPFAM" id="SSF88633">
    <property type="entry name" value="Positive stranded ssRNA viruses"/>
    <property type="match status" value="2"/>
</dbReference>
<keyword evidence="2" id="KW-0813">Transport</keyword>
<dbReference type="GO" id="GO:0044423">
    <property type="term" value="C:virion component"/>
    <property type="evidence" value="ECO:0007669"/>
    <property type="project" value="UniProtKB-KW"/>
</dbReference>
<dbReference type="Pfam" id="PF00803">
    <property type="entry name" value="3A"/>
    <property type="match status" value="1"/>
</dbReference>
<comment type="subcellular location">
    <subcellularLocation>
        <location evidence="1">Virion</location>
    </subcellularLocation>
</comment>
<organism evidence="5 6">
    <name type="scientific">Cassava Torrado-like virus</name>
    <dbReference type="NCBI Taxonomy" id="1427159"/>
    <lineage>
        <taxon>Viruses</taxon>
        <taxon>Riboviria</taxon>
        <taxon>Orthornavirae</taxon>
        <taxon>Pisuviricota</taxon>
        <taxon>Pisoniviricetes</taxon>
        <taxon>Picornavirales</taxon>
        <taxon>Secoviridae</taxon>
        <taxon>Torradovirus</taxon>
        <taxon>Torradovirus manihotis</taxon>
    </lineage>
</organism>
<dbReference type="Gene3D" id="2.60.120.20">
    <property type="match status" value="3"/>
</dbReference>
<dbReference type="GO" id="GO:0046740">
    <property type="term" value="P:transport of virus in host, cell to cell"/>
    <property type="evidence" value="ECO:0007669"/>
    <property type="project" value="UniProtKB-KW"/>
</dbReference>
<keyword evidence="6" id="KW-1185">Reference proteome</keyword>
<dbReference type="Proteomes" id="UP001156766">
    <property type="component" value="Genome"/>
</dbReference>
<dbReference type="EMBL" id="OK040226">
    <property type="protein sequence ID" value="UAW09557.1"/>
    <property type="molecule type" value="Genomic_RNA"/>
</dbReference>
<sequence>MSAFLPSGLKPLKQNEDISSLIRQLENASVTGEHSKSRSKAMGCMVMVRSKTKEPTFTPLYDEVSRSAIVEVWNKLKRSVTSHPDAGNLYFHLQGCLFLVVPHVSVQSGGRVVIQFCSSNDPCNPVIKKIDVNLAEGPQAFCVTAGFCLPFLKEQVQFYYSTCCFDTTATIPCSVMAIWNQSIEPRAACYEDEDIVKWMIKKLKHPKLLRSEEHAKLLLRRAYGSDDSRAQDRVVSADLHRRSLDLSQSEVASMQPTRLQFGSRRYLEIQPEALRATIEDEVVHDDEHRRDNFLNTIDEHHALEAQSGVIPKAWNTFLDNLFRSKPVEKEGFFFDAAPDYRIEKTRETFHDAPSSPIKIDLQKFSSWSGEGDGQNPADDIVKNRDWYASVGLLPKADPTTFSNAVARRFPQVDRARFALWYHYPEEVCPTEIEDVWYMLLKEINNGNIQEPRYVTEAHVYTEEPVDEHDITEDGKMMVETNNIQGMAGKDDGIADLVEASLLFDFGKNVTDNVLVELPLQQPAVVTSQSDFLVDIQDFKWSMSKAPCTQLLSIPLPEILMTSTNARAIGPRIMTFFDAAVIEFSAFVTVPKTLAANGELVLVWDEGNFLGSFGENINQGTLLGFCCLRVSAQSLLESGNPKSLRFRPLGIGKYLPLDRGLDGANVGSLRVYVLNSLQTGTSVQEFTCSLNIHAKVLATNIMQPGRALAQASLGMPQGTAFFSTFPLNHLLFSTKWTTSQRVGSAAMLTFSPASVFVQSTIMQPSAACNLLANCSWWTGECEFEVKFNKTPYHGGRIVIGFGSIASRITNYTDVFSLSHVVCDLNRGDTAVAKVKLESWNGKNFLSAGRKESLPKPSHQARQRIFIVVTEPLQSTVAVVSSVNVTLMLKSINNLTVGGGVPIKPIFGHLAGVPNEMDYFYSEGKATEMSRSLFARTGASHSGAIPLEPHISVREKFGNYSLQYQVQGGTKTARYLVLPVAPWSHLFNSEVVKTSVVCPHIGYCANFTYWKGSLRYRIVIHRKQKSSNIGGILQILLENTGFPMDPGIYEGSRPLSNGGGQSWVFPFGVTQNTCSFTIADDQLFERRLTRPRKLDTATSRLSTRSDRLGNLIIVLPPEDLYNNIDVYIATGSDFSYMLYHPSVASSVTRVGKMDGNVYNPYTSSSGVFAPIEDIDKAFVTA</sequence>
<dbReference type="InterPro" id="IPR029053">
    <property type="entry name" value="Viral_coat"/>
</dbReference>
<dbReference type="KEGG" id="vg:80554529"/>
<evidence type="ECO:0000313" key="5">
    <source>
        <dbReference type="EMBL" id="UAW09557.1"/>
    </source>
</evidence>
<keyword evidence="3" id="KW-0946">Virion</keyword>
<evidence type="ECO:0000256" key="4">
    <source>
        <dbReference type="ARBA" id="ARBA00023031"/>
    </source>
</evidence>
<evidence type="ECO:0000256" key="2">
    <source>
        <dbReference type="ARBA" id="ARBA00022448"/>
    </source>
</evidence>
<proteinExistence type="predicted"/>
<evidence type="ECO:0000256" key="1">
    <source>
        <dbReference type="ARBA" id="ARBA00004328"/>
    </source>
</evidence>
<dbReference type="GeneID" id="80554529"/>
<dbReference type="InterPro" id="IPR000603">
    <property type="entry name" value="MPV"/>
</dbReference>
<evidence type="ECO:0000256" key="3">
    <source>
        <dbReference type="ARBA" id="ARBA00022844"/>
    </source>
</evidence>
<accession>A0AAX2ZCL2</accession>
<name>A0AAX2ZCL2_9SECO</name>
<protein>
    <submittedName>
        <fullName evidence="5">Polyprotein</fullName>
    </submittedName>
</protein>
<dbReference type="RefSeq" id="YP_010840850.1">
    <property type="nucleotide sequence ID" value="NC_079069.1"/>
</dbReference>
<keyword evidence="4" id="KW-0916">Viral movement protein</keyword>
<reference evidence="5 6" key="1">
    <citation type="submission" date="2021-09" db="EMBL/GenBank/DDBJ databases">
        <title>Diversity of secovirids infecting cassava in the Americas.</title>
        <authorList>
            <person name="Leiva A.M."/>
            <person name="Jimenez J."/>
            <person name="Cuellar W.J."/>
        </authorList>
    </citation>
    <scope>NUCLEOTIDE SEQUENCE [LARGE SCALE GENOMIC DNA]</scope>
    <source>
        <strain evidence="5">Yop_12</strain>
    </source>
</reference>
<evidence type="ECO:0000313" key="6">
    <source>
        <dbReference type="Proteomes" id="UP001156766"/>
    </source>
</evidence>